<gene>
    <name evidence="1" type="primary">sirA</name>
    <name evidence="1" type="ORF">F9802_05660</name>
</gene>
<keyword evidence="2" id="KW-1185">Reference proteome</keyword>
<dbReference type="RefSeq" id="WP_152150173.1">
    <property type="nucleotide sequence ID" value="NZ_WEIO01000002.1"/>
</dbReference>
<evidence type="ECO:0000313" key="2">
    <source>
        <dbReference type="Proteomes" id="UP000429595"/>
    </source>
</evidence>
<evidence type="ECO:0000313" key="1">
    <source>
        <dbReference type="EMBL" id="KAB7708188.1"/>
    </source>
</evidence>
<dbReference type="InterPro" id="IPR019683">
    <property type="entry name" value="SirA"/>
</dbReference>
<name>A0A6I1FYI9_9BACI</name>
<comment type="caution">
    <text evidence="1">The sequence shown here is derived from an EMBL/GenBank/DDBJ whole genome shotgun (WGS) entry which is preliminary data.</text>
</comment>
<reference evidence="1 2" key="1">
    <citation type="submission" date="2019-10" db="EMBL/GenBank/DDBJ databases">
        <title>Bacillus aerolatum sp. nov., isolated from bioaerosol of sport playgrounds.</title>
        <authorList>
            <person name="Chen P."/>
            <person name="Zhang G."/>
        </authorList>
    </citation>
    <scope>NUCLEOTIDE SEQUENCE [LARGE SCALE GENOMIC DNA]</scope>
    <source>
        <strain evidence="1 2">CX253</strain>
    </source>
</reference>
<organism evidence="1 2">
    <name type="scientific">Bacillus aerolatus</name>
    <dbReference type="NCBI Taxonomy" id="2653354"/>
    <lineage>
        <taxon>Bacteria</taxon>
        <taxon>Bacillati</taxon>
        <taxon>Bacillota</taxon>
        <taxon>Bacilli</taxon>
        <taxon>Bacillales</taxon>
        <taxon>Bacillaceae</taxon>
        <taxon>Bacillus</taxon>
    </lineage>
</organism>
<proteinExistence type="predicted"/>
<dbReference type="InterPro" id="IPR038449">
    <property type="entry name" value="SirA_sf"/>
</dbReference>
<dbReference type="Pfam" id="PF10747">
    <property type="entry name" value="SirA"/>
    <property type="match status" value="1"/>
</dbReference>
<dbReference type="AlphaFoldDB" id="A0A6I1FYI9"/>
<protein>
    <submittedName>
        <fullName evidence="1">Sporulation inhibitor of replication protein SirA</fullName>
    </submittedName>
</protein>
<dbReference type="Proteomes" id="UP000429595">
    <property type="component" value="Unassembled WGS sequence"/>
</dbReference>
<accession>A0A6I1FYI9</accession>
<dbReference type="EMBL" id="WEIO01000002">
    <property type="protein sequence ID" value="KAB7708188.1"/>
    <property type="molecule type" value="Genomic_DNA"/>
</dbReference>
<sequence>MRSYQIYWIGDEFAHYFYGREQNFFQLFFESSMNGNGEKSVIEKQIQYITEKFSLRSIASVLNEALAGRESFSSENNHLYTIELPKQKGKAILSAEEKCLYLKASGSYEVETVFFHSLKKLNACLFAVDFERKNYGWLEPIKKEILFK</sequence>
<dbReference type="Gene3D" id="3.30.310.250">
    <property type="entry name" value="Sporulation inhibitor of replication protein SirA"/>
    <property type="match status" value="1"/>
</dbReference>